<dbReference type="HOGENOM" id="CLU_821338_0_0_1"/>
<dbReference type="InParanoid" id="A0A067MQ59"/>
<evidence type="ECO:0000313" key="2">
    <source>
        <dbReference type="Proteomes" id="UP000027195"/>
    </source>
</evidence>
<protein>
    <recommendedName>
        <fullName evidence="3">BTB domain-containing protein</fullName>
    </recommendedName>
</protein>
<accession>A0A067MQ59</accession>
<proteinExistence type="predicted"/>
<dbReference type="Gene3D" id="3.30.710.10">
    <property type="entry name" value="Potassium Channel Kv1.1, Chain A"/>
    <property type="match status" value="1"/>
</dbReference>
<sequence>MAPVPPTAPLAPVLTHDSRYYFQEGNIVIRVEDVLFRVHSSILIQDSSIFESMISLPQLDIGASSAEGASDKNPIVLDGETVVRLRALLWALYALPHEIAQLYTPEADIDLLVNIASMAHKYTFEKVESWAADLVMAKIQSPAEHRIPAGYDFFPMMRYTGLSRKFALRQRILDIFRKSFTCDTTDFARIIRFVHEDSDGSWDDLLGLTLYQYVIRGPQRWEADGDKLPRDKRVLLYIAFGNLCEMRMLGVPWEHIPNCANTGKCIGEFQERLKCSSCVSGYKGAQGDFVAWTNRVALVHPPNGTSCLDAGMRAMQAQARKLEEHAWMFFSELKC</sequence>
<dbReference type="Proteomes" id="UP000027195">
    <property type="component" value="Unassembled WGS sequence"/>
</dbReference>
<gene>
    <name evidence="1" type="ORF">BOTBODRAFT_185285</name>
</gene>
<keyword evidence="2" id="KW-1185">Reference proteome</keyword>
<name>A0A067MQ59_BOTB1</name>
<dbReference type="EMBL" id="KL198022">
    <property type="protein sequence ID" value="KDQ17853.1"/>
    <property type="molecule type" value="Genomic_DNA"/>
</dbReference>
<evidence type="ECO:0000313" key="1">
    <source>
        <dbReference type="EMBL" id="KDQ17853.1"/>
    </source>
</evidence>
<reference evidence="2" key="1">
    <citation type="journal article" date="2014" name="Proc. Natl. Acad. Sci. U.S.A.">
        <title>Extensive sampling of basidiomycete genomes demonstrates inadequacy of the white-rot/brown-rot paradigm for wood decay fungi.</title>
        <authorList>
            <person name="Riley R."/>
            <person name="Salamov A.A."/>
            <person name="Brown D.W."/>
            <person name="Nagy L.G."/>
            <person name="Floudas D."/>
            <person name="Held B.W."/>
            <person name="Levasseur A."/>
            <person name="Lombard V."/>
            <person name="Morin E."/>
            <person name="Otillar R."/>
            <person name="Lindquist E.A."/>
            <person name="Sun H."/>
            <person name="LaButti K.M."/>
            <person name="Schmutz J."/>
            <person name="Jabbour D."/>
            <person name="Luo H."/>
            <person name="Baker S.E."/>
            <person name="Pisabarro A.G."/>
            <person name="Walton J.D."/>
            <person name="Blanchette R.A."/>
            <person name="Henrissat B."/>
            <person name="Martin F."/>
            <person name="Cullen D."/>
            <person name="Hibbett D.S."/>
            <person name="Grigoriev I.V."/>
        </authorList>
    </citation>
    <scope>NUCLEOTIDE SEQUENCE [LARGE SCALE GENOMIC DNA]</scope>
    <source>
        <strain evidence="2">FD-172 SS1</strain>
    </source>
</reference>
<evidence type="ECO:0008006" key="3">
    <source>
        <dbReference type="Google" id="ProtNLM"/>
    </source>
</evidence>
<dbReference type="AlphaFoldDB" id="A0A067MQ59"/>
<dbReference type="STRING" id="930990.A0A067MQ59"/>
<dbReference type="InterPro" id="IPR011333">
    <property type="entry name" value="SKP1/BTB/POZ_sf"/>
</dbReference>
<organism evidence="1 2">
    <name type="scientific">Botryobasidium botryosum (strain FD-172 SS1)</name>
    <dbReference type="NCBI Taxonomy" id="930990"/>
    <lineage>
        <taxon>Eukaryota</taxon>
        <taxon>Fungi</taxon>
        <taxon>Dikarya</taxon>
        <taxon>Basidiomycota</taxon>
        <taxon>Agaricomycotina</taxon>
        <taxon>Agaricomycetes</taxon>
        <taxon>Cantharellales</taxon>
        <taxon>Botryobasidiaceae</taxon>
        <taxon>Botryobasidium</taxon>
    </lineage>
</organism>
<dbReference type="OrthoDB" id="3217871at2759"/>